<organism evidence="1 2">
    <name type="scientific">Lactuca virosa</name>
    <dbReference type="NCBI Taxonomy" id="75947"/>
    <lineage>
        <taxon>Eukaryota</taxon>
        <taxon>Viridiplantae</taxon>
        <taxon>Streptophyta</taxon>
        <taxon>Embryophyta</taxon>
        <taxon>Tracheophyta</taxon>
        <taxon>Spermatophyta</taxon>
        <taxon>Magnoliopsida</taxon>
        <taxon>eudicotyledons</taxon>
        <taxon>Gunneridae</taxon>
        <taxon>Pentapetalae</taxon>
        <taxon>asterids</taxon>
        <taxon>campanulids</taxon>
        <taxon>Asterales</taxon>
        <taxon>Asteraceae</taxon>
        <taxon>Cichorioideae</taxon>
        <taxon>Cichorieae</taxon>
        <taxon>Lactucinae</taxon>
        <taxon>Lactuca</taxon>
    </lineage>
</organism>
<reference evidence="1 2" key="1">
    <citation type="submission" date="2022-01" db="EMBL/GenBank/DDBJ databases">
        <authorList>
            <person name="Xiong W."/>
            <person name="Schranz E."/>
        </authorList>
    </citation>
    <scope>NUCLEOTIDE SEQUENCE [LARGE SCALE GENOMIC DNA]</scope>
</reference>
<dbReference type="AlphaFoldDB" id="A0AAU9NZA5"/>
<evidence type="ECO:0000313" key="2">
    <source>
        <dbReference type="Proteomes" id="UP001157418"/>
    </source>
</evidence>
<dbReference type="Proteomes" id="UP001157418">
    <property type="component" value="Unassembled WGS sequence"/>
</dbReference>
<evidence type="ECO:0000313" key="1">
    <source>
        <dbReference type="EMBL" id="CAH1443164.1"/>
    </source>
</evidence>
<keyword evidence="2" id="KW-1185">Reference proteome</keyword>
<accession>A0AAU9NZA5</accession>
<protein>
    <submittedName>
        <fullName evidence="1">Uncharacterized protein</fullName>
    </submittedName>
</protein>
<gene>
    <name evidence="1" type="ORF">LVIROSA_LOCUS29101</name>
</gene>
<comment type="caution">
    <text evidence="1">The sequence shown here is derived from an EMBL/GenBank/DDBJ whole genome shotgun (WGS) entry which is preliminary data.</text>
</comment>
<proteinExistence type="predicted"/>
<name>A0AAU9NZA5_9ASTR</name>
<dbReference type="EMBL" id="CAKMRJ010005412">
    <property type="protein sequence ID" value="CAH1443164.1"/>
    <property type="molecule type" value="Genomic_DNA"/>
</dbReference>
<sequence length="111" mass="11892">MVVSLGLGKSIRKERKSLSHDLLGEDGVFGLSHSYGGTLATSSFVASSIDSQTLLIPRGTATEQYHHSNLNCSDHRRSHSQSNQSLNSYPISAFTFCHGEMNSGCTASACN</sequence>